<feature type="region of interest" description="Disordered" evidence="5">
    <location>
        <begin position="461"/>
        <end position="501"/>
    </location>
</feature>
<keyword evidence="6" id="KW-1133">Transmembrane helix</keyword>
<keyword evidence="3" id="KW-0862">Zinc</keyword>
<feature type="domain" description="RING-type" evidence="7">
    <location>
        <begin position="354"/>
        <end position="395"/>
    </location>
</feature>
<dbReference type="Gene3D" id="3.30.40.10">
    <property type="entry name" value="Zinc/RING finger domain, C3HC4 (zinc finger)"/>
    <property type="match status" value="1"/>
</dbReference>
<dbReference type="InterPro" id="IPR001841">
    <property type="entry name" value="Znf_RING"/>
</dbReference>
<keyword evidence="6" id="KW-0472">Membrane</keyword>
<feature type="transmembrane region" description="Helical" evidence="6">
    <location>
        <begin position="159"/>
        <end position="188"/>
    </location>
</feature>
<feature type="transmembrane region" description="Helical" evidence="6">
    <location>
        <begin position="248"/>
        <end position="271"/>
    </location>
</feature>
<dbReference type="OrthoDB" id="9984778at2759"/>
<dbReference type="GO" id="GO:0043161">
    <property type="term" value="P:proteasome-mediated ubiquitin-dependent protein catabolic process"/>
    <property type="evidence" value="ECO:0007669"/>
    <property type="project" value="TreeGrafter"/>
</dbReference>
<evidence type="ECO:0000313" key="8">
    <source>
        <dbReference type="EMBL" id="EKF31554.1"/>
    </source>
</evidence>
<comment type="caution">
    <text evidence="8">The sequence shown here is derived from an EMBL/GenBank/DDBJ whole genome shotgun (WGS) entry which is preliminary data.</text>
</comment>
<keyword evidence="2 4" id="KW-0863">Zinc-finger</keyword>
<keyword evidence="1" id="KW-0479">Metal-binding</keyword>
<evidence type="ECO:0000256" key="5">
    <source>
        <dbReference type="SAM" id="MobiDB-lite"/>
    </source>
</evidence>
<accession>K2N0P4</accession>
<feature type="transmembrane region" description="Helical" evidence="6">
    <location>
        <begin position="39"/>
        <end position="64"/>
    </location>
</feature>
<dbReference type="GO" id="GO:0008270">
    <property type="term" value="F:zinc ion binding"/>
    <property type="evidence" value="ECO:0007669"/>
    <property type="project" value="UniProtKB-KW"/>
</dbReference>
<evidence type="ECO:0000256" key="4">
    <source>
        <dbReference type="PROSITE-ProRule" id="PRU00175"/>
    </source>
</evidence>
<dbReference type="SMART" id="SM00184">
    <property type="entry name" value="RING"/>
    <property type="match status" value="1"/>
</dbReference>
<evidence type="ECO:0000313" key="9">
    <source>
        <dbReference type="Proteomes" id="UP000007350"/>
    </source>
</evidence>
<dbReference type="InterPro" id="IPR013083">
    <property type="entry name" value="Znf_RING/FYVE/PHD"/>
</dbReference>
<feature type="transmembrane region" description="Helical" evidence="6">
    <location>
        <begin position="209"/>
        <end position="228"/>
    </location>
</feature>
<sequence>MRVSVVDWWVSAVFFLFSALPSTHTLFFFLCLSCALGRILICLTFFFCSFFFDCFLLPPCLFLPQGPFRKGIMATLYIDGSVVWLGLMLLVYWNLFRVYSDLSVTLLWNLMIGVVKYFVRRVFRVIEWAFGVNVHGTGELASNSLDNAMDARLLWPVPALVVLGCLAGTKATTAWCDAFLLVLVIMCWSSRVEWQTAAWPERECWRFRAFTLVSGCLALLSAALQWSFFATSPRPRDPANETVYYTLILWSATLSIQLLQALIFLGLHVLYSVTALGRGQGGFDPIEKTGLFVRCVGSAASFLAALNYCSDGATTFMKLAVVTHFCFMMNEVLVLHRSNNLLRSFPEVSLSGYCVICLEPIKPRERARKLHCGHIFHSRCLYRWLMRSDQCPTCRQPTDPMRDYMVTSIDLAMDHRHGRGRRIQNMQDIGVQTTFEIEYVSRPSTFHGSLRPLLRTTNPTVETMPLYSGSNSSARITGVRSTVSEKAERPPPPPSPQPHGNAQFVEAIAPCAGPPSAAAELDEFADNPIVWATGRNAKRKRRGAAAEEKAKGSATVVDDSGDDDMDGTAVDTVPRKRVKLEETEHGSVG</sequence>
<evidence type="ECO:0000256" key="2">
    <source>
        <dbReference type="ARBA" id="ARBA00022771"/>
    </source>
</evidence>
<evidence type="ECO:0000259" key="7">
    <source>
        <dbReference type="PROSITE" id="PS50089"/>
    </source>
</evidence>
<dbReference type="Pfam" id="PF13639">
    <property type="entry name" value="zf-RING_2"/>
    <property type="match status" value="1"/>
</dbReference>
<dbReference type="SUPFAM" id="SSF57850">
    <property type="entry name" value="RING/U-box"/>
    <property type="match status" value="1"/>
</dbReference>
<proteinExistence type="predicted"/>
<evidence type="ECO:0000256" key="6">
    <source>
        <dbReference type="SAM" id="Phobius"/>
    </source>
</evidence>
<name>K2N0P4_TRYCR</name>
<dbReference type="CDD" id="cd16448">
    <property type="entry name" value="RING-H2"/>
    <property type="match status" value="1"/>
</dbReference>
<dbReference type="PANTHER" id="PTHR22763">
    <property type="entry name" value="RING ZINC FINGER PROTEIN"/>
    <property type="match status" value="1"/>
</dbReference>
<dbReference type="AlphaFoldDB" id="K2N0P4"/>
<organism evidence="8 9">
    <name type="scientific">Trypanosoma cruzi marinkellei</name>
    <dbReference type="NCBI Taxonomy" id="85056"/>
    <lineage>
        <taxon>Eukaryota</taxon>
        <taxon>Discoba</taxon>
        <taxon>Euglenozoa</taxon>
        <taxon>Kinetoplastea</taxon>
        <taxon>Metakinetoplastina</taxon>
        <taxon>Trypanosomatida</taxon>
        <taxon>Trypanosomatidae</taxon>
        <taxon>Trypanosoma</taxon>
        <taxon>Schizotrypanum</taxon>
    </lineage>
</organism>
<keyword evidence="9" id="KW-1185">Reference proteome</keyword>
<feature type="compositionally biased region" description="Polar residues" evidence="5">
    <location>
        <begin position="468"/>
        <end position="482"/>
    </location>
</feature>
<reference evidence="8 9" key="1">
    <citation type="journal article" date="2012" name="BMC Genomics">
        <title>Comparative genomic analysis of human infective Trypanosoma cruzi lineages with the bat-restricted subspecies T. cruzi marinkellei.</title>
        <authorList>
            <person name="Franzen O."/>
            <person name="Talavera-Lopez C."/>
            <person name="Ochaya S."/>
            <person name="Butler C.E."/>
            <person name="Messenger L.A."/>
            <person name="Lewis M.D."/>
            <person name="Llewellyn M.S."/>
            <person name="Marinkelle C.J."/>
            <person name="Tyler K.M."/>
            <person name="Miles M.A."/>
            <person name="Andersson B."/>
        </authorList>
    </citation>
    <scope>NUCLEOTIDE SEQUENCE [LARGE SCALE GENOMIC DNA]</scope>
    <source>
        <strain evidence="8 9">B7</strain>
    </source>
</reference>
<evidence type="ECO:0000256" key="1">
    <source>
        <dbReference type="ARBA" id="ARBA00022723"/>
    </source>
</evidence>
<dbReference type="EMBL" id="AHKC01010724">
    <property type="protein sequence ID" value="EKF31554.1"/>
    <property type="molecule type" value="Genomic_DNA"/>
</dbReference>
<dbReference type="GO" id="GO:0061630">
    <property type="term" value="F:ubiquitin protein ligase activity"/>
    <property type="evidence" value="ECO:0007669"/>
    <property type="project" value="TreeGrafter"/>
</dbReference>
<keyword evidence="6" id="KW-0812">Transmembrane</keyword>
<evidence type="ECO:0000256" key="3">
    <source>
        <dbReference type="ARBA" id="ARBA00022833"/>
    </source>
</evidence>
<feature type="transmembrane region" description="Helical" evidence="6">
    <location>
        <begin position="76"/>
        <end position="95"/>
    </location>
</feature>
<feature type="region of interest" description="Disordered" evidence="5">
    <location>
        <begin position="534"/>
        <end position="589"/>
    </location>
</feature>
<protein>
    <recommendedName>
        <fullName evidence="7">RING-type domain-containing protein</fullName>
    </recommendedName>
</protein>
<feature type="compositionally biased region" description="Basic and acidic residues" evidence="5">
    <location>
        <begin position="579"/>
        <end position="589"/>
    </location>
</feature>
<dbReference type="PROSITE" id="PS50089">
    <property type="entry name" value="ZF_RING_2"/>
    <property type="match status" value="1"/>
</dbReference>
<gene>
    <name evidence="8" type="ORF">MOQ_004609</name>
</gene>
<dbReference type="GO" id="GO:0012505">
    <property type="term" value="C:endomembrane system"/>
    <property type="evidence" value="ECO:0007669"/>
    <property type="project" value="TreeGrafter"/>
</dbReference>
<dbReference type="Proteomes" id="UP000007350">
    <property type="component" value="Unassembled WGS sequence"/>
</dbReference>
<feature type="transmembrane region" description="Helical" evidence="6">
    <location>
        <begin position="12"/>
        <end position="32"/>
    </location>
</feature>
<dbReference type="InterPro" id="IPR050731">
    <property type="entry name" value="HRD1_E3_ubiq-ligases"/>
</dbReference>